<proteinExistence type="predicted"/>
<keyword evidence="3" id="KW-1185">Reference proteome</keyword>
<dbReference type="AlphaFoldDB" id="A0A251S205"/>
<dbReference type="Proteomes" id="UP000215914">
    <property type="component" value="Chromosome 16"/>
</dbReference>
<name>A0A251S205_HELAN</name>
<dbReference type="EMBL" id="CM007905">
    <property type="protein sequence ID" value="OTF92579.1"/>
    <property type="molecule type" value="Genomic_DNA"/>
</dbReference>
<reference evidence="1" key="3">
    <citation type="submission" date="2020-06" db="EMBL/GenBank/DDBJ databases">
        <title>Helianthus annuus Genome sequencing and assembly Release 2.</title>
        <authorList>
            <person name="Gouzy J."/>
            <person name="Langlade N."/>
            <person name="Munos S."/>
        </authorList>
    </citation>
    <scope>NUCLEOTIDE SEQUENCE</scope>
    <source>
        <tissue evidence="1">Leaves</tissue>
    </source>
</reference>
<reference evidence="1 3" key="1">
    <citation type="journal article" date="2017" name="Nature">
        <title>The sunflower genome provides insights into oil metabolism, flowering and Asterid evolution.</title>
        <authorList>
            <person name="Badouin H."/>
            <person name="Gouzy J."/>
            <person name="Grassa C.J."/>
            <person name="Murat F."/>
            <person name="Staton S.E."/>
            <person name="Cottret L."/>
            <person name="Lelandais-Briere C."/>
            <person name="Owens G.L."/>
            <person name="Carrere S."/>
            <person name="Mayjonade B."/>
            <person name="Legrand L."/>
            <person name="Gill N."/>
            <person name="Kane N.C."/>
            <person name="Bowers J.E."/>
            <person name="Hubner S."/>
            <person name="Bellec A."/>
            <person name="Berard A."/>
            <person name="Berges H."/>
            <person name="Blanchet N."/>
            <person name="Boniface M.C."/>
            <person name="Brunel D."/>
            <person name="Catrice O."/>
            <person name="Chaidir N."/>
            <person name="Claudel C."/>
            <person name="Donnadieu C."/>
            <person name="Faraut T."/>
            <person name="Fievet G."/>
            <person name="Helmstetter N."/>
            <person name="King M."/>
            <person name="Knapp S.J."/>
            <person name="Lai Z."/>
            <person name="Le Paslier M.C."/>
            <person name="Lippi Y."/>
            <person name="Lorenzon L."/>
            <person name="Mandel J.R."/>
            <person name="Marage G."/>
            <person name="Marchand G."/>
            <person name="Marquand E."/>
            <person name="Bret-Mestries E."/>
            <person name="Morien E."/>
            <person name="Nambeesan S."/>
            <person name="Nguyen T."/>
            <person name="Pegot-Espagnet P."/>
            <person name="Pouilly N."/>
            <person name="Raftis F."/>
            <person name="Sallet E."/>
            <person name="Schiex T."/>
            <person name="Thomas J."/>
            <person name="Vandecasteele C."/>
            <person name="Vares D."/>
            <person name="Vear F."/>
            <person name="Vautrin S."/>
            <person name="Crespi M."/>
            <person name="Mangin B."/>
            <person name="Burke J.M."/>
            <person name="Salse J."/>
            <person name="Munos S."/>
            <person name="Vincourt P."/>
            <person name="Rieseberg L.H."/>
            <person name="Langlade N.B."/>
        </authorList>
    </citation>
    <scope>NUCLEOTIDE SEQUENCE [LARGE SCALE GENOMIC DNA]</scope>
    <source>
        <strain evidence="3">cv. SF193</strain>
        <tissue evidence="1">Leaves</tissue>
    </source>
</reference>
<evidence type="ECO:0000313" key="1">
    <source>
        <dbReference type="EMBL" id="KAF5761467.1"/>
    </source>
</evidence>
<organism evidence="2 3">
    <name type="scientific">Helianthus annuus</name>
    <name type="common">Common sunflower</name>
    <dbReference type="NCBI Taxonomy" id="4232"/>
    <lineage>
        <taxon>Eukaryota</taxon>
        <taxon>Viridiplantae</taxon>
        <taxon>Streptophyta</taxon>
        <taxon>Embryophyta</taxon>
        <taxon>Tracheophyta</taxon>
        <taxon>Spermatophyta</taxon>
        <taxon>Magnoliopsida</taxon>
        <taxon>eudicotyledons</taxon>
        <taxon>Gunneridae</taxon>
        <taxon>Pentapetalae</taxon>
        <taxon>asterids</taxon>
        <taxon>campanulids</taxon>
        <taxon>Asterales</taxon>
        <taxon>Asteraceae</taxon>
        <taxon>Asteroideae</taxon>
        <taxon>Heliantheae alliance</taxon>
        <taxon>Heliantheae</taxon>
        <taxon>Helianthus</taxon>
    </lineage>
</organism>
<dbReference type="EMBL" id="MNCJ02000331">
    <property type="protein sequence ID" value="KAF5761467.1"/>
    <property type="molecule type" value="Genomic_DNA"/>
</dbReference>
<accession>A0A251S205</accession>
<dbReference type="InParanoid" id="A0A251S205"/>
<evidence type="ECO:0000313" key="2">
    <source>
        <dbReference type="EMBL" id="OTF92579.1"/>
    </source>
</evidence>
<gene>
    <name evidence="2" type="ORF">HannXRQ_Chr16g0523441</name>
    <name evidence="1" type="ORF">HanXRQr2_Chr16g0765431</name>
</gene>
<evidence type="ECO:0000313" key="3">
    <source>
        <dbReference type="Proteomes" id="UP000215914"/>
    </source>
</evidence>
<keyword evidence="1" id="KW-0413">Isomerase</keyword>
<dbReference type="EC" id="5.1.3.5" evidence="1"/>
<dbReference type="Gramene" id="mRNA:HanXRQr2_Chr16g0765431">
    <property type="protein sequence ID" value="mRNA:HanXRQr2_Chr16g0765431"/>
    <property type="gene ID" value="HanXRQr2_Chr16g0765431"/>
</dbReference>
<sequence>MEDALMALEVLSQYYIKYPGILEAMATHNANTPFCSSTCATFGEPEKMPITVETPQVPWAYIYFNVIGSQIQI</sequence>
<reference evidence="2" key="2">
    <citation type="submission" date="2017-02" db="EMBL/GenBank/DDBJ databases">
        <title>Sunflower complete genome.</title>
        <authorList>
            <person name="Langlade N."/>
            <person name="Munos S."/>
        </authorList>
    </citation>
    <scope>NUCLEOTIDE SEQUENCE [LARGE SCALE GENOMIC DNA]</scope>
    <source>
        <tissue evidence="2">Leaves</tissue>
    </source>
</reference>
<protein>
    <submittedName>
        <fullName evidence="2">Putative NAD(P)-binding domain-containing protein</fullName>
    </submittedName>
    <submittedName>
        <fullName evidence="1">UDP-arabinose 4-epimerase</fullName>
        <ecNumber evidence="1">5.1.3.5</ecNumber>
    </submittedName>
</protein>
<dbReference type="GO" id="GO:0050373">
    <property type="term" value="F:UDP-arabinose 4-epimerase activity"/>
    <property type="evidence" value="ECO:0007669"/>
    <property type="project" value="UniProtKB-EC"/>
</dbReference>
<dbReference type="STRING" id="4232.A0A251S205"/>